<reference evidence="3" key="1">
    <citation type="submission" date="2017-02" db="EMBL/GenBank/DDBJ databases">
        <authorList>
            <person name="Varghese N."/>
            <person name="Submissions S."/>
        </authorList>
    </citation>
    <scope>NUCLEOTIDE SEQUENCE [LARGE SCALE GENOMIC DNA]</scope>
    <source>
        <strain evidence="3">DSM 24091</strain>
    </source>
</reference>
<organism evidence="2 3">
    <name type="scientific">Sphingobacterium nematocida</name>
    <dbReference type="NCBI Taxonomy" id="1513896"/>
    <lineage>
        <taxon>Bacteria</taxon>
        <taxon>Pseudomonadati</taxon>
        <taxon>Bacteroidota</taxon>
        <taxon>Sphingobacteriia</taxon>
        <taxon>Sphingobacteriales</taxon>
        <taxon>Sphingobacteriaceae</taxon>
        <taxon>Sphingobacterium</taxon>
    </lineage>
</organism>
<dbReference type="STRING" id="1513896.SAMN05660841_02614"/>
<dbReference type="RefSeq" id="WP_139375303.1">
    <property type="nucleotide sequence ID" value="NZ_FUZF01000011.1"/>
</dbReference>
<name>A0A1T5EJ70_9SPHI</name>
<dbReference type="AlphaFoldDB" id="A0A1T5EJ70"/>
<keyword evidence="1" id="KW-0812">Transmembrane</keyword>
<evidence type="ECO:0000313" key="3">
    <source>
        <dbReference type="Proteomes" id="UP000190150"/>
    </source>
</evidence>
<accession>A0A1T5EJ70</accession>
<evidence type="ECO:0000313" key="2">
    <source>
        <dbReference type="EMBL" id="SKB83957.1"/>
    </source>
</evidence>
<gene>
    <name evidence="2" type="ORF">SAMN05660841_02614</name>
</gene>
<dbReference type="EMBL" id="FUZF01000011">
    <property type="protein sequence ID" value="SKB83957.1"/>
    <property type="molecule type" value="Genomic_DNA"/>
</dbReference>
<keyword evidence="1" id="KW-0472">Membrane</keyword>
<feature type="transmembrane region" description="Helical" evidence="1">
    <location>
        <begin position="12"/>
        <end position="31"/>
    </location>
</feature>
<evidence type="ECO:0000256" key="1">
    <source>
        <dbReference type="SAM" id="Phobius"/>
    </source>
</evidence>
<dbReference type="Proteomes" id="UP000190150">
    <property type="component" value="Unassembled WGS sequence"/>
</dbReference>
<keyword evidence="1" id="KW-1133">Transmembrane helix</keyword>
<sequence>MQTISKSLKRLLSALILSNIIFMASIVYLYLDNKQNINAERININDASGKNRIVIANTDNIPEPIVAGKTYKRAYAPAGLIFYDKNGDERGGLAITDNKETNLNALAFDYQNADAIGILAQDNKHDNYFRAGLVINDKDLSGKPGHNINRINLITENGNAALVMKDHNEIPRIILKVDSVGNPSIEMFDKDGKLNWKR</sequence>
<proteinExistence type="predicted"/>
<protein>
    <submittedName>
        <fullName evidence="2">Uncharacterized protein</fullName>
    </submittedName>
</protein>
<keyword evidence="3" id="KW-1185">Reference proteome</keyword>
<dbReference type="OrthoDB" id="1349101at2"/>